<gene>
    <name evidence="1" type="ORF">QWM81_23340</name>
</gene>
<keyword evidence="2" id="KW-1185">Reference proteome</keyword>
<protein>
    <recommendedName>
        <fullName evidence="3">DUF2613 family protein</fullName>
    </recommendedName>
</protein>
<accession>A0ABT7ZBW3</accession>
<name>A0ABT7ZBW3_9ACTN</name>
<evidence type="ECO:0000313" key="1">
    <source>
        <dbReference type="EMBL" id="MDN3296926.1"/>
    </source>
</evidence>
<organism evidence="1 2">
    <name type="scientific">Streptomyces ficellus</name>
    <dbReference type="NCBI Taxonomy" id="1977088"/>
    <lineage>
        <taxon>Bacteria</taxon>
        <taxon>Bacillati</taxon>
        <taxon>Actinomycetota</taxon>
        <taxon>Actinomycetes</taxon>
        <taxon>Kitasatosporales</taxon>
        <taxon>Streptomycetaceae</taxon>
        <taxon>Streptomyces</taxon>
    </lineage>
</organism>
<comment type="caution">
    <text evidence="1">The sequence shown here is derived from an EMBL/GenBank/DDBJ whole genome shotgun (WGS) entry which is preliminary data.</text>
</comment>
<dbReference type="RefSeq" id="WP_290114283.1">
    <property type="nucleotide sequence ID" value="NZ_JAUEPL010000041.1"/>
</dbReference>
<sequence length="51" mass="5218">MERSAAVAAIAAIATAMAAVALYFGITVPALGTEPAEQVVLASVVKDQLMW</sequence>
<proteinExistence type="predicted"/>
<evidence type="ECO:0008006" key="3">
    <source>
        <dbReference type="Google" id="ProtNLM"/>
    </source>
</evidence>
<reference evidence="1" key="1">
    <citation type="submission" date="2023-06" db="EMBL/GenBank/DDBJ databases">
        <title>WGS-Sequencing of Streptomyces ficellus isolate 21 collected from sand in Gara Djebilet Iron Mine in Algeria.</title>
        <authorList>
            <person name="Zegers G.P."/>
            <person name="Gomez A."/>
            <person name="Gueddou A."/>
            <person name="Zahara A.F."/>
            <person name="Worth M."/>
            <person name="Sevigny J.L."/>
            <person name="Tisa L."/>
        </authorList>
    </citation>
    <scope>NUCLEOTIDE SEQUENCE</scope>
    <source>
        <strain evidence="1">AS11</strain>
    </source>
</reference>
<dbReference type="EMBL" id="JAUEPL010000041">
    <property type="protein sequence ID" value="MDN3296926.1"/>
    <property type="molecule type" value="Genomic_DNA"/>
</dbReference>
<dbReference type="Proteomes" id="UP001174050">
    <property type="component" value="Unassembled WGS sequence"/>
</dbReference>
<evidence type="ECO:0000313" key="2">
    <source>
        <dbReference type="Proteomes" id="UP001174050"/>
    </source>
</evidence>